<dbReference type="EMBL" id="JBHSBN010000011">
    <property type="protein sequence ID" value="MFC4107760.1"/>
    <property type="molecule type" value="Genomic_DNA"/>
</dbReference>
<organism evidence="2 3">
    <name type="scientific">Micromonospora zhanjiangensis</name>
    <dbReference type="NCBI Taxonomy" id="1522057"/>
    <lineage>
        <taxon>Bacteria</taxon>
        <taxon>Bacillati</taxon>
        <taxon>Actinomycetota</taxon>
        <taxon>Actinomycetes</taxon>
        <taxon>Micromonosporales</taxon>
        <taxon>Micromonosporaceae</taxon>
        <taxon>Micromonospora</taxon>
    </lineage>
</organism>
<keyword evidence="3" id="KW-1185">Reference proteome</keyword>
<evidence type="ECO:0000256" key="1">
    <source>
        <dbReference type="SAM" id="Phobius"/>
    </source>
</evidence>
<evidence type="ECO:0008006" key="4">
    <source>
        <dbReference type="Google" id="ProtNLM"/>
    </source>
</evidence>
<protein>
    <recommendedName>
        <fullName evidence="4">Holin</fullName>
    </recommendedName>
</protein>
<sequence>MTQIPTDPESAPSEPLVSVGAITAGVTAVLALLIAFGLNISDGQQSAILGVVAVVAPLVAALAGRSRVWSPATVARLMRRQG</sequence>
<dbReference type="RefSeq" id="WP_377547094.1">
    <property type="nucleotide sequence ID" value="NZ_JBHSBN010000011.1"/>
</dbReference>
<feature type="transmembrane region" description="Helical" evidence="1">
    <location>
        <begin position="16"/>
        <end position="40"/>
    </location>
</feature>
<keyword evidence="1" id="KW-0812">Transmembrane</keyword>
<keyword evidence="1" id="KW-1133">Transmembrane helix</keyword>
<reference evidence="3" key="1">
    <citation type="journal article" date="2019" name="Int. J. Syst. Evol. Microbiol.">
        <title>The Global Catalogue of Microorganisms (GCM) 10K type strain sequencing project: providing services to taxonomists for standard genome sequencing and annotation.</title>
        <authorList>
            <consortium name="The Broad Institute Genomics Platform"/>
            <consortium name="The Broad Institute Genome Sequencing Center for Infectious Disease"/>
            <person name="Wu L."/>
            <person name="Ma J."/>
        </authorList>
    </citation>
    <scope>NUCLEOTIDE SEQUENCE [LARGE SCALE GENOMIC DNA]</scope>
    <source>
        <strain evidence="3">2902at01</strain>
    </source>
</reference>
<comment type="caution">
    <text evidence="2">The sequence shown here is derived from an EMBL/GenBank/DDBJ whole genome shotgun (WGS) entry which is preliminary data.</text>
</comment>
<evidence type="ECO:0000313" key="3">
    <source>
        <dbReference type="Proteomes" id="UP001595868"/>
    </source>
</evidence>
<feature type="transmembrane region" description="Helical" evidence="1">
    <location>
        <begin position="47"/>
        <end position="64"/>
    </location>
</feature>
<accession>A0ABV8KNP9</accession>
<proteinExistence type="predicted"/>
<dbReference type="Proteomes" id="UP001595868">
    <property type="component" value="Unassembled WGS sequence"/>
</dbReference>
<keyword evidence="1" id="KW-0472">Membrane</keyword>
<name>A0ABV8KNP9_9ACTN</name>
<evidence type="ECO:0000313" key="2">
    <source>
        <dbReference type="EMBL" id="MFC4107760.1"/>
    </source>
</evidence>
<gene>
    <name evidence="2" type="ORF">ACFOX0_17740</name>
</gene>